<name>Q3V495_MOUSE</name>
<dbReference type="ExpressionAtlas" id="Q3V495">
    <property type="expression patterns" value="baseline and differential"/>
</dbReference>
<protein>
    <submittedName>
        <fullName evidence="4">Predicted gene, 57857</fullName>
    </submittedName>
</protein>
<dbReference type="UCSC" id="uc008zah.2">
    <property type="organism name" value="mouse"/>
</dbReference>
<dbReference type="OrthoDB" id="8887570at2759"/>
<reference evidence="3" key="8">
    <citation type="journal article" date="2005" name="Science">
        <title>Antisense Transcription in the Mammalian Transcriptome.</title>
        <authorList>
            <consortium name="RIKEN Genome Exploration Research Group and Genome Science Group (Genome Network Project Core Group) and the FANTOM Consortium"/>
        </authorList>
    </citation>
    <scope>NUCLEOTIDE SEQUENCE</scope>
    <source>
        <strain evidence="3">C57BL/6J</strain>
        <tissue evidence="3">Cerebellum</tissue>
    </source>
</reference>
<dbReference type="Ensembl" id="ENSMUST00000112160.4">
    <property type="protein sequence ID" value="ENSMUSP00000107786.4"/>
    <property type="gene ID" value="ENSMUSG00000072694.9"/>
</dbReference>
<reference evidence="3" key="7">
    <citation type="journal article" date="2005" name="Science">
        <title>The Transcriptional Landscape of the Mammalian Genome.</title>
        <authorList>
            <consortium name="The FANTOM Consortium"/>
            <consortium name="Riken Genome Exploration Research Group and Genome Science Group (Genome Network Project Core Group)"/>
        </authorList>
    </citation>
    <scope>NUCLEOTIDE SEQUENCE</scope>
    <source>
        <strain evidence="3">C57BL/6J</strain>
        <tissue evidence="3">Cerebellum</tissue>
    </source>
</reference>
<dbReference type="SMR" id="Q3V495"/>
<evidence type="ECO:0000313" key="3">
    <source>
        <dbReference type="EMBL" id="BAE43190.1"/>
    </source>
</evidence>
<reference evidence="3" key="4">
    <citation type="submission" date="2000-07" db="EMBL/GenBank/DDBJ databases">
        <authorList>
            <person name="Adachi J."/>
            <person name="Aizawa K."/>
            <person name="Akahira S."/>
            <person name="Akimura T."/>
            <person name="Arai A."/>
            <person name="Aono H."/>
            <person name="Arakawa T."/>
            <person name="Bono H."/>
            <person name="Carninci P."/>
            <person name="Fukuda S."/>
            <person name="Fukunishi Y."/>
            <person name="Furuno M."/>
            <person name="Hanagaki T."/>
            <person name="Hara A."/>
            <person name="Hayatsu N."/>
            <person name="Hiramoto K."/>
            <person name="Hiraoka T."/>
            <person name="Hori F."/>
            <person name="Imotani K."/>
            <person name="Ishii Y."/>
            <person name="Itoh M."/>
            <person name="Izawa M."/>
            <person name="Kasukawa T."/>
            <person name="Kato H."/>
            <person name="Kawai J."/>
            <person name="Kojima Y."/>
            <person name="Konno H."/>
            <person name="Kouda M."/>
            <person name="Koya S."/>
            <person name="Kurihara C."/>
            <person name="Matsuyama T."/>
            <person name="Miyazaki A."/>
            <person name="Nishi K."/>
            <person name="Nomura K."/>
            <person name="Numazaki R."/>
            <person name="Ohno M."/>
            <person name="Okazaki Y."/>
            <person name="Okido T."/>
            <person name="Owa C."/>
            <person name="Saito H."/>
            <person name="Saito R."/>
            <person name="Sakai C."/>
            <person name="Sakai K."/>
            <person name="Sano H."/>
            <person name="Sasaki D."/>
            <person name="Shibata K."/>
            <person name="Shibata Y."/>
            <person name="Shinagawa A."/>
            <person name="Shiraki T."/>
            <person name="Sogabe Y."/>
            <person name="Suzuki H."/>
            <person name="Tagami M."/>
            <person name="Tagawa A."/>
            <person name="Takahashi F."/>
            <person name="Tanaka T."/>
            <person name="Tejima Y."/>
            <person name="Toya T."/>
            <person name="Yamamura T."/>
            <person name="Yasunishi A."/>
            <person name="Yoshida K."/>
            <person name="Yoshino M."/>
            <person name="Muramatsu M."/>
            <person name="Hayashizaki Y."/>
        </authorList>
    </citation>
    <scope>NUCLEOTIDE SEQUENCE</scope>
    <source>
        <strain evidence="3">C57BL/6J</strain>
        <tissue evidence="3">Cerebellum</tissue>
    </source>
</reference>
<dbReference type="HOGENOM" id="CLU_2721590_0_0_1"/>
<dbReference type="PaxDb" id="10090-ENSMUSP00000107786"/>
<dbReference type="Proteomes" id="UP000000589">
    <property type="component" value="Chromosome 5"/>
</dbReference>
<organism evidence="3">
    <name type="scientific">Mus musculus</name>
    <name type="common">Mouse</name>
    <dbReference type="NCBI Taxonomy" id="10090"/>
    <lineage>
        <taxon>Eukaryota</taxon>
        <taxon>Metazoa</taxon>
        <taxon>Chordata</taxon>
        <taxon>Craniata</taxon>
        <taxon>Vertebrata</taxon>
        <taxon>Euteleostomi</taxon>
        <taxon>Mammalia</taxon>
        <taxon>Eutheria</taxon>
        <taxon>Euarchontoglires</taxon>
        <taxon>Glires</taxon>
        <taxon>Rodentia</taxon>
        <taxon>Myomorpha</taxon>
        <taxon>Muroidea</taxon>
        <taxon>Muridae</taxon>
        <taxon>Murinae</taxon>
        <taxon>Mus</taxon>
        <taxon>Mus</taxon>
    </lineage>
</organism>
<accession>Q3V495</accession>
<dbReference type="MGI" id="MGI:7529997">
    <property type="gene designation" value="Gm57857"/>
</dbReference>
<reference evidence="3" key="2">
    <citation type="journal article" date="2000" name="Genome Res.">
        <title>Normalization and subtraction of cap-trapper-selected cDNAs to prepare full-length cDNA libraries for rapid discovery of new genes.</title>
        <authorList>
            <person name="Carninci P."/>
            <person name="Shibata Y."/>
            <person name="Hayatsu N."/>
            <person name="Sugahara Y."/>
            <person name="Shibata K."/>
            <person name="Itoh M."/>
            <person name="Konno H."/>
            <person name="Okazaki Y."/>
            <person name="Muramatsu M."/>
            <person name="Hayashizaki Y."/>
        </authorList>
    </citation>
    <scope>NUCLEOTIDE SEQUENCE</scope>
    <source>
        <strain evidence="3">C57BL/6J</strain>
        <tissue evidence="3">Cerebellum</tissue>
    </source>
</reference>
<reference evidence="4" key="10">
    <citation type="journal article" date="2011" name="PLoS Biol.">
        <title>Modernizing reference genome assemblies.</title>
        <authorList>
            <person name="Church D.M."/>
            <person name="Schneider V.A."/>
            <person name="Graves T."/>
            <person name="Auger K."/>
            <person name="Cunningham F."/>
            <person name="Bouk N."/>
            <person name="Chen H.C."/>
            <person name="Agarwala R."/>
            <person name="McLaren W.M."/>
            <person name="Ritchie G.R."/>
            <person name="Albracht D."/>
            <person name="Kremitzki M."/>
            <person name="Rock S."/>
            <person name="Kotkiewicz H."/>
            <person name="Kremitzki C."/>
            <person name="Wollam A."/>
            <person name="Trani L."/>
            <person name="Fulton L."/>
            <person name="Fulton R."/>
            <person name="Matthews L."/>
            <person name="Whitehead S."/>
            <person name="Chow W."/>
            <person name="Torrance J."/>
            <person name="Dunn M."/>
            <person name="Harden G."/>
            <person name="Threadgold G."/>
            <person name="Wood J."/>
            <person name="Collins J."/>
            <person name="Heath P."/>
            <person name="Griffiths G."/>
            <person name="Pelan S."/>
            <person name="Grafham D."/>
            <person name="Eichler E.E."/>
            <person name="Weinstock G."/>
            <person name="Mardis E.R."/>
            <person name="Wilson R.K."/>
            <person name="Howe K."/>
            <person name="Flicek P."/>
            <person name="Hubbard T."/>
        </authorList>
    </citation>
    <scope>NUCLEOTIDE SEQUENCE [LARGE SCALE GENOMIC DNA]</scope>
    <source>
        <strain evidence="4">C57BL/6J</strain>
    </source>
</reference>
<dbReference type="eggNOG" id="ENOG502TIQB">
    <property type="taxonomic scope" value="Eukaryota"/>
</dbReference>
<keyword evidence="2" id="KW-0732">Signal</keyword>
<gene>
    <name evidence="4" type="primary">Gm57857</name>
</gene>
<dbReference type="GeneTree" id="ENSGT01140000283756"/>
<feature type="transmembrane region" description="Helical" evidence="1">
    <location>
        <begin position="45"/>
        <end position="66"/>
    </location>
</feature>
<reference evidence="3" key="1">
    <citation type="journal article" date="1999" name="Methods Enzymol.">
        <title>High-efficiency full-length cDNA cloning.</title>
        <authorList>
            <person name="Carninci P."/>
            <person name="Hayashizaki Y."/>
        </authorList>
    </citation>
    <scope>NUCLEOTIDE SEQUENCE</scope>
    <source>
        <strain evidence="3">C57BL/6J</strain>
        <tissue evidence="3">Cerebellum</tissue>
    </source>
</reference>
<evidence type="ECO:0000256" key="2">
    <source>
        <dbReference type="SAM" id="SignalP"/>
    </source>
</evidence>
<keyword evidence="1" id="KW-0472">Membrane</keyword>
<dbReference type="VEuPathDB" id="HostDB:ENSMUSG00000072694"/>
<evidence type="ECO:0000313" key="4">
    <source>
        <dbReference type="Ensembl" id="ENSMUSP00000107786.4"/>
    </source>
</evidence>
<sequence>MLRSGWMRLLPMLCSLLLGRAEAPSPGVPPEQSQPYAVLRRQSLVLMGTIFSILLVTVLLMAFCVYKPIRRR</sequence>
<reference evidence="3" key="3">
    <citation type="journal article" date="2000" name="Genome Res.">
        <title>RIKEN integrated sequence analysis (RISA) system--384-format sequencing pipeline with 384 multicapillary sequencer.</title>
        <authorList>
            <person name="Shibata K."/>
            <person name="Itoh M."/>
            <person name="Aizawa K."/>
            <person name="Nagaoka S."/>
            <person name="Sasaki N."/>
            <person name="Carninci P."/>
            <person name="Konno H."/>
            <person name="Akiyama J."/>
            <person name="Nishi K."/>
            <person name="Kitsunai T."/>
            <person name="Tashiro H."/>
            <person name="Itoh M."/>
            <person name="Sumi N."/>
            <person name="Ishii Y."/>
            <person name="Nakamura S."/>
            <person name="Hazama M."/>
            <person name="Nishine T."/>
            <person name="Harada A."/>
            <person name="Yamamoto R."/>
            <person name="Matsumoto H."/>
            <person name="Sakaguchi S."/>
            <person name="Ikegami T."/>
            <person name="Kashiwagi K."/>
            <person name="Fujiwake S."/>
            <person name="Inoue K."/>
            <person name="Togawa Y."/>
            <person name="Izawa M."/>
            <person name="Ohara E."/>
            <person name="Watahiki M."/>
            <person name="Yoneda Y."/>
            <person name="Ishikawa T."/>
            <person name="Ozawa K."/>
            <person name="Tanaka T."/>
            <person name="Matsuura S."/>
            <person name="Kawai J."/>
            <person name="Okazaki Y."/>
            <person name="Muramatsu M."/>
            <person name="Inoue Y."/>
            <person name="Kira A."/>
            <person name="Hayashizaki Y."/>
        </authorList>
    </citation>
    <scope>NUCLEOTIDE SEQUENCE</scope>
    <source>
        <strain evidence="3">C57BL/6J</strain>
        <tissue evidence="3">Cerebellum</tissue>
    </source>
</reference>
<dbReference type="AlphaFoldDB" id="Q3V495"/>
<keyword evidence="1" id="KW-0812">Transmembrane</keyword>
<feature type="chain" id="PRO_5015097533" evidence="2">
    <location>
        <begin position="22"/>
        <end position="72"/>
    </location>
</feature>
<dbReference type="Bgee" id="ENSMUSG00000072694">
    <property type="expression patterns" value="Expressed in dentate gyrus of hippocampal formation granule cell and 231 other cell types or tissues"/>
</dbReference>
<reference evidence="4 5" key="9">
    <citation type="journal article" date="2009" name="PLoS Biol.">
        <title>Lineage-specific biology revealed by a finished genome assembly of the mouse.</title>
        <authorList>
            <consortium name="Mouse Genome Sequencing Consortium"/>
            <person name="Church D.M."/>
            <person name="Goodstadt L."/>
            <person name="Hillier L.W."/>
            <person name="Zody M.C."/>
            <person name="Goldstein S."/>
            <person name="She X."/>
            <person name="Bult C.J."/>
            <person name="Agarwala R."/>
            <person name="Cherry J.L."/>
            <person name="DiCuccio M."/>
            <person name="Hlavina W."/>
            <person name="Kapustin Y."/>
            <person name="Meric P."/>
            <person name="Maglott D."/>
            <person name="Birtle Z."/>
            <person name="Marques A.C."/>
            <person name="Graves T."/>
            <person name="Zhou S."/>
            <person name="Teague B."/>
            <person name="Potamousis K."/>
            <person name="Churas C."/>
            <person name="Place M."/>
            <person name="Herschleb J."/>
            <person name="Runnheim R."/>
            <person name="Forrest D."/>
            <person name="Amos-Landgraf J."/>
            <person name="Schwartz D.C."/>
            <person name="Cheng Z."/>
            <person name="Lindblad-Toh K."/>
            <person name="Eichler E.E."/>
            <person name="Ponting C.P."/>
        </authorList>
    </citation>
    <scope>NUCLEOTIDE SEQUENCE [LARGE SCALE GENOMIC DNA]</scope>
    <source>
        <strain evidence="4 5">C57BL/6J</strain>
    </source>
</reference>
<dbReference type="EMBL" id="AK005199">
    <property type="protein sequence ID" value="BAE43190.1"/>
    <property type="molecule type" value="mRNA"/>
</dbReference>
<reference evidence="3" key="5">
    <citation type="journal article" date="2001" name="Nature">
        <title>Functional annotation of a full-length mouse cDNA collection.</title>
        <authorList>
            <consortium name="The RIKEN Genome Exploration Research Group Phase II Team and the FANTOM Consortium"/>
        </authorList>
    </citation>
    <scope>NUCLEOTIDE SEQUENCE</scope>
    <source>
        <strain evidence="3">C57BL/6J</strain>
        <tissue evidence="3">Cerebellum</tissue>
    </source>
</reference>
<keyword evidence="5" id="KW-1185">Reference proteome</keyword>
<evidence type="ECO:0000313" key="5">
    <source>
        <dbReference type="Proteomes" id="UP000000589"/>
    </source>
</evidence>
<keyword evidence="1" id="KW-1133">Transmembrane helix</keyword>
<reference evidence="3" key="6">
    <citation type="journal article" date="2002" name="Nature">
        <title>Analysis of the mouse transcriptome based on functional annotation of 60,770 full-length cDNAs.</title>
        <authorList>
            <consortium name="The FANTOM Consortium and the RIKEN Genome Exploration Research Group Phase I and II Team"/>
        </authorList>
    </citation>
    <scope>NUCLEOTIDE SEQUENCE</scope>
    <source>
        <strain evidence="3">C57BL/6J</strain>
        <tissue evidence="3">Cerebellum</tissue>
    </source>
</reference>
<proteinExistence type="evidence at transcript level"/>
<evidence type="ECO:0000256" key="1">
    <source>
        <dbReference type="SAM" id="Phobius"/>
    </source>
</evidence>
<feature type="signal peptide" evidence="2">
    <location>
        <begin position="1"/>
        <end position="21"/>
    </location>
</feature>
<reference evidence="4" key="11">
    <citation type="submission" date="2025-05" db="UniProtKB">
        <authorList>
            <consortium name="Ensembl"/>
        </authorList>
    </citation>
    <scope>IDENTIFICATION</scope>
    <source>
        <strain evidence="4">C57BL/6J</strain>
    </source>
</reference>